<dbReference type="Proteomes" id="UP001185863">
    <property type="component" value="Unassembled WGS sequence"/>
</dbReference>
<keyword evidence="1" id="KW-0812">Transmembrane</keyword>
<gene>
    <name evidence="2" type="ORF">R4315_18550</name>
</gene>
<name>A0AAE4V0P4_9NOCA</name>
<keyword evidence="1" id="KW-0472">Membrane</keyword>
<accession>A0AAE4V0P4</accession>
<evidence type="ECO:0000313" key="3">
    <source>
        <dbReference type="Proteomes" id="UP001185863"/>
    </source>
</evidence>
<evidence type="ECO:0000256" key="1">
    <source>
        <dbReference type="SAM" id="Phobius"/>
    </source>
</evidence>
<proteinExistence type="predicted"/>
<protein>
    <submittedName>
        <fullName evidence="2">DoxX family membrane protein</fullName>
    </submittedName>
</protein>
<evidence type="ECO:0000313" key="2">
    <source>
        <dbReference type="EMBL" id="MDV7266533.1"/>
    </source>
</evidence>
<feature type="transmembrane region" description="Helical" evidence="1">
    <location>
        <begin position="199"/>
        <end position="221"/>
    </location>
</feature>
<comment type="caution">
    <text evidence="2">The sequence shown here is derived from an EMBL/GenBank/DDBJ whole genome shotgun (WGS) entry which is preliminary data.</text>
</comment>
<feature type="transmembrane region" description="Helical" evidence="1">
    <location>
        <begin position="116"/>
        <end position="138"/>
    </location>
</feature>
<feature type="transmembrane region" description="Helical" evidence="1">
    <location>
        <begin position="259"/>
        <end position="278"/>
    </location>
</feature>
<dbReference type="AlphaFoldDB" id="A0AAE4V0P4"/>
<feature type="transmembrane region" description="Helical" evidence="1">
    <location>
        <begin position="61"/>
        <end position="84"/>
    </location>
</feature>
<dbReference type="EMBL" id="JAWLUP010000051">
    <property type="protein sequence ID" value="MDV7266533.1"/>
    <property type="molecule type" value="Genomic_DNA"/>
</dbReference>
<feature type="transmembrane region" description="Helical" evidence="1">
    <location>
        <begin position="228"/>
        <end position="247"/>
    </location>
</feature>
<feature type="transmembrane region" description="Helical" evidence="1">
    <location>
        <begin position="159"/>
        <end position="179"/>
    </location>
</feature>
<feature type="transmembrane region" description="Helical" evidence="1">
    <location>
        <begin position="91"/>
        <end position="110"/>
    </location>
</feature>
<organism evidence="2 3">
    <name type="scientific">Rhodococcus oxybenzonivorans</name>
    <dbReference type="NCBI Taxonomy" id="1990687"/>
    <lineage>
        <taxon>Bacteria</taxon>
        <taxon>Bacillati</taxon>
        <taxon>Actinomycetota</taxon>
        <taxon>Actinomycetes</taxon>
        <taxon>Mycobacteriales</taxon>
        <taxon>Nocardiaceae</taxon>
        <taxon>Rhodococcus</taxon>
    </lineage>
</organism>
<reference evidence="2" key="1">
    <citation type="submission" date="2023-10" db="EMBL/GenBank/DDBJ databases">
        <title>Development of a sustainable strategy for remediation of hydrocarbon-contaminated territories based on the waste exchange concept.</title>
        <authorList>
            <person name="Krivoruchko A."/>
        </authorList>
    </citation>
    <scope>NUCLEOTIDE SEQUENCE</scope>
    <source>
        <strain evidence="2">IEGM 68</strain>
    </source>
</reference>
<keyword evidence="1" id="KW-1133">Transmembrane helix</keyword>
<sequence>MSGAALTGLRILVGLEWLYNVAWKTPPDFGRDSGGGLYGFTGAAVEHPVFPPFSWLVEHVVLPNFLVFAWLTLVVETVLAVLLLTGTLVRIAALLGIGQSLAICFSVAEAPNEWPWSYFMLIGIHVVLLCTWSTRYFAVDEVRAQSPRGSGPRAAASLLRTWGIVLAVLGVAAVIASFQTDRWASIGGLVGYEDLEVGLGTYNLAGALAVLVVAACALAGAILVRRELALAGAVLAFLAAASIYIQSGRTDVWLGGTNTSAAVFLCAALVGAATGRLLGRTGPLGRSAPKLLRRGRY</sequence>